<dbReference type="RefSeq" id="WP_100917368.1">
    <property type="nucleotide sequence ID" value="NZ_CP020370.1"/>
</dbReference>
<dbReference type="EMBL" id="CP020370">
    <property type="protein sequence ID" value="AUB79549.1"/>
    <property type="molecule type" value="Genomic_DNA"/>
</dbReference>
<evidence type="ECO:0000256" key="2">
    <source>
        <dbReference type="ARBA" id="ARBA00023004"/>
    </source>
</evidence>
<feature type="region of interest" description="Disordered" evidence="3">
    <location>
        <begin position="122"/>
        <end position="143"/>
    </location>
</feature>
<keyword evidence="5" id="KW-0413">Isomerase</keyword>
<dbReference type="Proteomes" id="UP000232638">
    <property type="component" value="Chromosome"/>
</dbReference>
<evidence type="ECO:0000259" key="4">
    <source>
        <dbReference type="Pfam" id="PF06155"/>
    </source>
</evidence>
<evidence type="ECO:0000313" key="6">
    <source>
        <dbReference type="Proteomes" id="UP000232638"/>
    </source>
</evidence>
<keyword evidence="6" id="KW-1185">Reference proteome</keyword>
<dbReference type="GO" id="GO:0046872">
    <property type="term" value="F:metal ion binding"/>
    <property type="evidence" value="ECO:0007669"/>
    <property type="project" value="UniProtKB-KW"/>
</dbReference>
<dbReference type="PANTHER" id="PTHR35303:SF5">
    <property type="entry name" value="OS02G0197800 PROTEIN"/>
    <property type="match status" value="1"/>
</dbReference>
<dbReference type="InterPro" id="IPR038492">
    <property type="entry name" value="GBBH-like_N_sf"/>
</dbReference>
<dbReference type="Pfam" id="PF06155">
    <property type="entry name" value="GBBH-like_N"/>
    <property type="match status" value="1"/>
</dbReference>
<proteinExistence type="predicted"/>
<organism evidence="5 6">
    <name type="scientific">Candidatus Thiodictyon syntrophicum</name>
    <dbReference type="NCBI Taxonomy" id="1166950"/>
    <lineage>
        <taxon>Bacteria</taxon>
        <taxon>Pseudomonadati</taxon>
        <taxon>Pseudomonadota</taxon>
        <taxon>Gammaproteobacteria</taxon>
        <taxon>Chromatiales</taxon>
        <taxon>Chromatiaceae</taxon>
        <taxon>Thiodictyon</taxon>
    </lineage>
</organism>
<gene>
    <name evidence="5" type="ORF">THSYN_00280</name>
</gene>
<keyword evidence="1" id="KW-0479">Metal-binding</keyword>
<keyword evidence="2" id="KW-0408">Iron</keyword>
<dbReference type="Gene3D" id="3.30.2020.30">
    <property type="match status" value="1"/>
</dbReference>
<evidence type="ECO:0000313" key="5">
    <source>
        <dbReference type="EMBL" id="AUB79549.1"/>
    </source>
</evidence>
<evidence type="ECO:0000256" key="1">
    <source>
        <dbReference type="ARBA" id="ARBA00022723"/>
    </source>
</evidence>
<feature type="domain" description="Gamma-butyrobetaine hydroxylase-like N-terminal" evidence="4">
    <location>
        <begin position="10"/>
        <end position="94"/>
    </location>
</feature>
<dbReference type="InterPro" id="IPR010376">
    <property type="entry name" value="GBBH-like_N"/>
</dbReference>
<reference evidence="5 6" key="1">
    <citation type="submission" date="2017-03" db="EMBL/GenBank/DDBJ databases">
        <title>Complete genome sequence of Candidatus 'Thiodictyon syntrophicum' sp. nov. strain Cad16T, a photolithoautotroph purple sulfur bacterium isolated from an alpine meromictic lake.</title>
        <authorList>
            <person name="Luedin S.M."/>
            <person name="Pothier J.F."/>
            <person name="Danza F."/>
            <person name="Storelli N."/>
            <person name="Wittwer M."/>
            <person name="Tonolla M."/>
        </authorList>
    </citation>
    <scope>NUCLEOTIDE SEQUENCE [LARGE SCALE GENOMIC DNA]</scope>
    <source>
        <strain evidence="5 6">Cad16T</strain>
    </source>
</reference>
<sequence>METRRLPTEINLHQRSRVLEIVYDDGARFRLPCEYLRVHSPSAAVRGHSAQTARLQVGKEQVGITRLEQIGAYALKVYFDDGHNSGLYDWQYLYQLGRDWPARWRDYLGRLAAAGHQREGPDPFDDLLARGESPSELPSTAAI</sequence>
<name>A0A2K8U2B2_9GAMM</name>
<dbReference type="OrthoDB" id="9794178at2"/>
<dbReference type="KEGG" id="tsy:THSYN_00280"/>
<dbReference type="GO" id="GO:0016853">
    <property type="term" value="F:isomerase activity"/>
    <property type="evidence" value="ECO:0007669"/>
    <property type="project" value="UniProtKB-KW"/>
</dbReference>
<dbReference type="PANTHER" id="PTHR35303">
    <property type="entry name" value="OS02G0197800 PROTEIN"/>
    <property type="match status" value="1"/>
</dbReference>
<accession>A0A2K8U2B2</accession>
<protein>
    <submittedName>
        <fullName evidence="5">1-(5-phosphoribosyl)-5-((5-phosphoribosylamino)methylideneamino)imidazole-4-carboxamide isomerase</fullName>
    </submittedName>
</protein>
<dbReference type="AlphaFoldDB" id="A0A2K8U2B2"/>
<evidence type="ECO:0000256" key="3">
    <source>
        <dbReference type="SAM" id="MobiDB-lite"/>
    </source>
</evidence>